<proteinExistence type="predicted"/>
<evidence type="ECO:0000313" key="1">
    <source>
        <dbReference type="EMBL" id="MCC8402013.1"/>
    </source>
</evidence>
<keyword evidence="2" id="KW-1185">Reference proteome</keyword>
<dbReference type="EMBL" id="JAJITC010000004">
    <property type="protein sequence ID" value="MCC8402013.1"/>
    <property type="molecule type" value="Genomic_DNA"/>
</dbReference>
<comment type="caution">
    <text evidence="1">The sequence shown here is derived from an EMBL/GenBank/DDBJ whole genome shotgun (WGS) entry which is preliminary data.</text>
</comment>
<evidence type="ECO:0000313" key="2">
    <source>
        <dbReference type="Proteomes" id="UP001430614"/>
    </source>
</evidence>
<name>A0ABS8KBB6_9BURK</name>
<accession>A0ABS8KBB6</accession>
<sequence>MLRITVELWPGGHEQRRRTIATASIGRVHDGAFADYQATLSEELLGEVGDVALVRGYPRWSASVWDLVARGIAVALNNGAEVLPARPTLPVVQVHVSGDGVRYVWLGEIPEPAGTFFRHRLYGSTDPQPGCAYPHDREHFLGGGR</sequence>
<protein>
    <submittedName>
        <fullName evidence="1">Uncharacterized protein</fullName>
    </submittedName>
</protein>
<organism evidence="1 2">
    <name type="scientific">Paraburkholderia translucens</name>
    <dbReference type="NCBI Taxonomy" id="2886945"/>
    <lineage>
        <taxon>Bacteria</taxon>
        <taxon>Pseudomonadati</taxon>
        <taxon>Pseudomonadota</taxon>
        <taxon>Betaproteobacteria</taxon>
        <taxon>Burkholderiales</taxon>
        <taxon>Burkholderiaceae</taxon>
        <taxon>Paraburkholderia</taxon>
    </lineage>
</organism>
<reference evidence="1 2" key="1">
    <citation type="submission" date="2021-11" db="EMBL/GenBank/DDBJ databases">
        <authorList>
            <person name="Oh E.-T."/>
            <person name="Kim S.-B."/>
        </authorList>
    </citation>
    <scope>NUCLEOTIDE SEQUENCE [LARGE SCALE GENOMIC DNA]</scope>
    <source>
        <strain evidence="1 2">MMS20-SJTN17</strain>
    </source>
</reference>
<gene>
    <name evidence="1" type="ORF">LJ655_08920</name>
</gene>
<dbReference type="Proteomes" id="UP001430614">
    <property type="component" value="Unassembled WGS sequence"/>
</dbReference>